<dbReference type="AlphaFoldDB" id="A0A3Q1G4K5"/>
<keyword evidence="2" id="KW-1003">Cell membrane</keyword>
<dbReference type="SMART" id="SM00406">
    <property type="entry name" value="IGv"/>
    <property type="match status" value="2"/>
</dbReference>
<dbReference type="InterPro" id="IPR036179">
    <property type="entry name" value="Ig-like_dom_sf"/>
</dbReference>
<dbReference type="CDD" id="cd00099">
    <property type="entry name" value="IgV"/>
    <property type="match status" value="2"/>
</dbReference>
<dbReference type="GO" id="GO:0002376">
    <property type="term" value="P:immune system process"/>
    <property type="evidence" value="ECO:0007669"/>
    <property type="project" value="UniProtKB-KW"/>
</dbReference>
<dbReference type="Proteomes" id="UP000257200">
    <property type="component" value="Unplaced"/>
</dbReference>
<dbReference type="Ensembl" id="ENSAPOT00000005953.1">
    <property type="protein sequence ID" value="ENSAPOP00000025571.1"/>
    <property type="gene ID" value="ENSAPOG00000008756.1"/>
</dbReference>
<reference evidence="10" key="2">
    <citation type="submission" date="2025-09" db="UniProtKB">
        <authorList>
            <consortium name="Ensembl"/>
        </authorList>
    </citation>
    <scope>IDENTIFICATION</scope>
</reference>
<dbReference type="InterPro" id="IPR013106">
    <property type="entry name" value="Ig_V-set"/>
</dbReference>
<keyword evidence="3" id="KW-0732">Signal</keyword>
<evidence type="ECO:0000256" key="3">
    <source>
        <dbReference type="ARBA" id="ARBA00022729"/>
    </source>
</evidence>
<dbReference type="GeneTree" id="ENSGT01030000234530"/>
<protein>
    <recommendedName>
        <fullName evidence="9">Ig-like domain-containing protein</fullName>
    </recommendedName>
</protein>
<dbReference type="GO" id="GO:0009617">
    <property type="term" value="P:response to bacterium"/>
    <property type="evidence" value="ECO:0007669"/>
    <property type="project" value="TreeGrafter"/>
</dbReference>
<accession>A0A3Q1G4K5</accession>
<evidence type="ECO:0000256" key="7">
    <source>
        <dbReference type="ARBA" id="ARBA00023180"/>
    </source>
</evidence>
<keyword evidence="8" id="KW-0812">Transmembrane</keyword>
<dbReference type="PROSITE" id="PS50835">
    <property type="entry name" value="IG_LIKE"/>
    <property type="match status" value="2"/>
</dbReference>
<keyword evidence="11" id="KW-1185">Reference proteome</keyword>
<dbReference type="Pfam" id="PF07686">
    <property type="entry name" value="V-set"/>
    <property type="match status" value="2"/>
</dbReference>
<feature type="domain" description="Ig-like" evidence="9">
    <location>
        <begin position="28"/>
        <end position="114"/>
    </location>
</feature>
<organism evidence="10 11">
    <name type="scientific">Acanthochromis polyacanthus</name>
    <name type="common">spiny chromis</name>
    <dbReference type="NCBI Taxonomy" id="80966"/>
    <lineage>
        <taxon>Eukaryota</taxon>
        <taxon>Metazoa</taxon>
        <taxon>Chordata</taxon>
        <taxon>Craniata</taxon>
        <taxon>Vertebrata</taxon>
        <taxon>Euteleostomi</taxon>
        <taxon>Actinopterygii</taxon>
        <taxon>Neopterygii</taxon>
        <taxon>Teleostei</taxon>
        <taxon>Neoteleostei</taxon>
        <taxon>Acanthomorphata</taxon>
        <taxon>Ovalentaria</taxon>
        <taxon>Pomacentridae</taxon>
        <taxon>Acanthochromis</taxon>
    </lineage>
</organism>
<proteinExistence type="predicted"/>
<dbReference type="SMART" id="SM00409">
    <property type="entry name" value="IG"/>
    <property type="match status" value="2"/>
</dbReference>
<name>A0A3Q1G4K5_9TELE</name>
<dbReference type="InterPro" id="IPR013783">
    <property type="entry name" value="Ig-like_fold"/>
</dbReference>
<evidence type="ECO:0000256" key="8">
    <source>
        <dbReference type="SAM" id="Phobius"/>
    </source>
</evidence>
<evidence type="ECO:0000256" key="4">
    <source>
        <dbReference type="ARBA" id="ARBA00022859"/>
    </source>
</evidence>
<evidence type="ECO:0000256" key="6">
    <source>
        <dbReference type="ARBA" id="ARBA00023157"/>
    </source>
</evidence>
<keyword evidence="8" id="KW-1133">Transmembrane helix</keyword>
<evidence type="ECO:0000256" key="1">
    <source>
        <dbReference type="ARBA" id="ARBA00004236"/>
    </source>
</evidence>
<dbReference type="InterPro" id="IPR003599">
    <property type="entry name" value="Ig_sub"/>
</dbReference>
<evidence type="ECO:0000256" key="2">
    <source>
        <dbReference type="ARBA" id="ARBA00022475"/>
    </source>
</evidence>
<reference evidence="10" key="1">
    <citation type="submission" date="2025-08" db="UniProtKB">
        <authorList>
            <consortium name="Ensembl"/>
        </authorList>
    </citation>
    <scope>IDENTIFICATION</scope>
</reference>
<dbReference type="PANTHER" id="PTHR19433">
    <property type="entry name" value="T-CELL RECEPTOR ALPHA CHAIN V REGION-RELATED"/>
    <property type="match status" value="1"/>
</dbReference>
<dbReference type="InParanoid" id="A0A3Q1G4K5"/>
<evidence type="ECO:0000313" key="10">
    <source>
        <dbReference type="Ensembl" id="ENSAPOP00000025571.1"/>
    </source>
</evidence>
<feature type="domain" description="Ig-like" evidence="9">
    <location>
        <begin position="124"/>
        <end position="221"/>
    </location>
</feature>
<evidence type="ECO:0000259" key="9">
    <source>
        <dbReference type="PROSITE" id="PS50835"/>
    </source>
</evidence>
<comment type="subcellular location">
    <subcellularLocation>
        <location evidence="1">Cell membrane</location>
    </subcellularLocation>
</comment>
<dbReference type="SUPFAM" id="SSF48726">
    <property type="entry name" value="Immunoglobulin"/>
    <property type="match status" value="2"/>
</dbReference>
<dbReference type="GO" id="GO:0005886">
    <property type="term" value="C:plasma membrane"/>
    <property type="evidence" value="ECO:0007669"/>
    <property type="project" value="UniProtKB-SubCell"/>
</dbReference>
<keyword evidence="7" id="KW-0325">Glycoprotein</keyword>
<dbReference type="STRING" id="80966.ENSAPOP00000025571"/>
<evidence type="ECO:0000313" key="11">
    <source>
        <dbReference type="Proteomes" id="UP000257200"/>
    </source>
</evidence>
<dbReference type="Gene3D" id="2.60.40.10">
    <property type="entry name" value="Immunoglobulins"/>
    <property type="match status" value="2"/>
</dbReference>
<dbReference type="InterPro" id="IPR052051">
    <property type="entry name" value="TCR_complex_component"/>
</dbReference>
<keyword evidence="6" id="KW-1015">Disulfide bond</keyword>
<evidence type="ECO:0000256" key="5">
    <source>
        <dbReference type="ARBA" id="ARBA00023136"/>
    </source>
</evidence>
<dbReference type="PANTHER" id="PTHR19433:SF133">
    <property type="entry name" value="IMMUNE-TYPE RECEPTOR 5 PRECURSOR-RELATED"/>
    <property type="match status" value="1"/>
</dbReference>
<sequence length="346" mass="38362">VHVLLSSACLCACTSYEQNFVTKTVRVGEDVTLTCSRNKSGKVSYLFWIRLVSGNMPEILGKTYSFDYDDKEVISRIKTKQEPGRFVLHITKTEQSDTAFYYCLISHKANIRVKIVFNFPGPEPDVTAVIQHFLPDPLHPGDSVALQCSVLSDSEKKTCPEQHSVFWFNIASDESHPSLIYAQTNSGGECETSPEAQSPQSCVYSFVKENVSSSDAGTYYCALVACGMVVFGNGTKLDIEGNTHESQKDNTFLFLLCAALAVSLVVIVFLVRAIRKKSCDCCKDSVALQPNAETVRGHQQNQQRNPESVVYSTAVFTKRNADKVGRRNAAAKKETIYSDVRAFVRD</sequence>
<feature type="transmembrane region" description="Helical" evidence="8">
    <location>
        <begin position="252"/>
        <end position="271"/>
    </location>
</feature>
<dbReference type="InterPro" id="IPR007110">
    <property type="entry name" value="Ig-like_dom"/>
</dbReference>
<keyword evidence="5 8" id="KW-0472">Membrane</keyword>
<keyword evidence="4" id="KW-0391">Immunity</keyword>